<keyword evidence="1" id="KW-0808">Transferase</keyword>
<evidence type="ECO:0000256" key="4">
    <source>
        <dbReference type="ARBA" id="ARBA00023163"/>
    </source>
</evidence>
<keyword evidence="3" id="KW-0805">Transcription regulation</keyword>
<dbReference type="AlphaFoldDB" id="A0A4R0IN98"/>
<dbReference type="Proteomes" id="UP000293342">
    <property type="component" value="Unassembled WGS sequence"/>
</dbReference>
<evidence type="ECO:0000259" key="5">
    <source>
        <dbReference type="PROSITE" id="PS50921"/>
    </source>
</evidence>
<proteinExistence type="predicted"/>
<reference evidence="6 7" key="1">
    <citation type="submission" date="2019-02" db="EMBL/GenBank/DDBJ databases">
        <title>Kribbella capetownensis sp. nov. and Kribbella speibonae sp. nov., isolated from soil.</title>
        <authorList>
            <person name="Curtis S.M."/>
            <person name="Norton I."/>
            <person name="Everest G.J."/>
            <person name="Meyers P.R."/>
        </authorList>
    </citation>
    <scope>NUCLEOTIDE SEQUENCE [LARGE SCALE GENOMIC DNA]</scope>
    <source>
        <strain evidence="6 7">YM53</strain>
    </source>
</reference>
<gene>
    <name evidence="6" type="ORF">E0H75_42360</name>
</gene>
<keyword evidence="4" id="KW-0804">Transcription</keyword>
<accession>A0A4R0IN98</accession>
<dbReference type="PROSITE" id="PS50921">
    <property type="entry name" value="ANTAR"/>
    <property type="match status" value="1"/>
</dbReference>
<dbReference type="InterPro" id="IPR011006">
    <property type="entry name" value="CheY-like_superfamily"/>
</dbReference>
<feature type="domain" description="ANTAR" evidence="5">
    <location>
        <begin position="178"/>
        <end position="239"/>
    </location>
</feature>
<sequence>MVTTDEHDGKEYQRLVERFLALSYKLYDTPGFEETCTVLLHMAREVIGSRHAGLLVHIRSNRQVGLELMDPGDDLVKQVQLDELQLGEGPGWTADSGEEFVLVPDVASDSPWPSWAAKATELGIGSALALRLPRPQDPDRPRPWGPLGVLEFFHPEPNAFGQRAREAAPLLIGHASVALAASRHEESMAQAVDARKLIGMAMGRLIERYGIDGDAAFQILKKYSQDNNIKLRTVAAMVVTGEPPFAPTPTVK</sequence>
<evidence type="ECO:0000313" key="6">
    <source>
        <dbReference type="EMBL" id="TCC33900.1"/>
    </source>
</evidence>
<dbReference type="Gene3D" id="3.30.450.40">
    <property type="match status" value="1"/>
</dbReference>
<evidence type="ECO:0000313" key="7">
    <source>
        <dbReference type="Proteomes" id="UP000293342"/>
    </source>
</evidence>
<dbReference type="Gene3D" id="1.10.10.10">
    <property type="entry name" value="Winged helix-like DNA-binding domain superfamily/Winged helix DNA-binding domain"/>
    <property type="match status" value="1"/>
</dbReference>
<dbReference type="Pfam" id="PF13185">
    <property type="entry name" value="GAF_2"/>
    <property type="match status" value="1"/>
</dbReference>
<evidence type="ECO:0000256" key="3">
    <source>
        <dbReference type="ARBA" id="ARBA00023015"/>
    </source>
</evidence>
<keyword evidence="2" id="KW-0418">Kinase</keyword>
<dbReference type="SUPFAM" id="SSF55781">
    <property type="entry name" value="GAF domain-like"/>
    <property type="match status" value="1"/>
</dbReference>
<dbReference type="OrthoDB" id="7466251at2"/>
<dbReference type="Pfam" id="PF03861">
    <property type="entry name" value="ANTAR"/>
    <property type="match status" value="1"/>
</dbReference>
<dbReference type="InterPro" id="IPR036388">
    <property type="entry name" value="WH-like_DNA-bd_sf"/>
</dbReference>
<dbReference type="SUPFAM" id="SSF52172">
    <property type="entry name" value="CheY-like"/>
    <property type="match status" value="1"/>
</dbReference>
<dbReference type="RefSeq" id="WP_131519387.1">
    <property type="nucleotide sequence ID" value="NZ_SJKD01000019.1"/>
</dbReference>
<dbReference type="InterPro" id="IPR003018">
    <property type="entry name" value="GAF"/>
</dbReference>
<evidence type="ECO:0000256" key="2">
    <source>
        <dbReference type="ARBA" id="ARBA00022777"/>
    </source>
</evidence>
<dbReference type="SMART" id="SM01012">
    <property type="entry name" value="ANTAR"/>
    <property type="match status" value="1"/>
</dbReference>
<evidence type="ECO:0000256" key="1">
    <source>
        <dbReference type="ARBA" id="ARBA00022679"/>
    </source>
</evidence>
<dbReference type="PIRSF" id="PIRSF036625">
    <property type="entry name" value="GAF_ANTAR"/>
    <property type="match status" value="1"/>
</dbReference>
<protein>
    <submittedName>
        <fullName evidence="6">ANTAR domain-containing protein</fullName>
    </submittedName>
</protein>
<name>A0A4R0IN98_9ACTN</name>
<keyword evidence="7" id="KW-1185">Reference proteome</keyword>
<organism evidence="6 7">
    <name type="scientific">Kribbella capetownensis</name>
    <dbReference type="NCBI Taxonomy" id="1572659"/>
    <lineage>
        <taxon>Bacteria</taxon>
        <taxon>Bacillati</taxon>
        <taxon>Actinomycetota</taxon>
        <taxon>Actinomycetes</taxon>
        <taxon>Propionibacteriales</taxon>
        <taxon>Kribbellaceae</taxon>
        <taxon>Kribbella</taxon>
    </lineage>
</organism>
<comment type="caution">
    <text evidence="6">The sequence shown here is derived from an EMBL/GenBank/DDBJ whole genome shotgun (WGS) entry which is preliminary data.</text>
</comment>
<dbReference type="InterPro" id="IPR012074">
    <property type="entry name" value="GAF_ANTAR"/>
</dbReference>
<dbReference type="GO" id="GO:0016301">
    <property type="term" value="F:kinase activity"/>
    <property type="evidence" value="ECO:0007669"/>
    <property type="project" value="UniProtKB-KW"/>
</dbReference>
<dbReference type="EMBL" id="SJKD01000019">
    <property type="protein sequence ID" value="TCC33900.1"/>
    <property type="molecule type" value="Genomic_DNA"/>
</dbReference>
<dbReference type="InterPro" id="IPR005561">
    <property type="entry name" value="ANTAR"/>
</dbReference>
<dbReference type="InterPro" id="IPR029016">
    <property type="entry name" value="GAF-like_dom_sf"/>
</dbReference>
<dbReference type="GO" id="GO:0003723">
    <property type="term" value="F:RNA binding"/>
    <property type="evidence" value="ECO:0007669"/>
    <property type="project" value="InterPro"/>
</dbReference>